<feature type="compositionally biased region" description="Basic and acidic residues" evidence="1">
    <location>
        <begin position="50"/>
        <end position="61"/>
    </location>
</feature>
<evidence type="ECO:0000256" key="1">
    <source>
        <dbReference type="SAM" id="MobiDB-lite"/>
    </source>
</evidence>
<accession>A0A0B2VZ11</accession>
<dbReference type="AlphaFoldDB" id="A0A0B2VZ11"/>
<gene>
    <name evidence="2" type="ORF">Tcan_16012</name>
</gene>
<dbReference type="EMBL" id="JPKZ01000532">
    <property type="protein sequence ID" value="KHN86674.1"/>
    <property type="molecule type" value="Genomic_DNA"/>
</dbReference>
<feature type="compositionally biased region" description="Basic and acidic residues" evidence="1">
    <location>
        <begin position="1"/>
        <end position="21"/>
    </location>
</feature>
<reference evidence="2 3" key="1">
    <citation type="submission" date="2014-11" db="EMBL/GenBank/DDBJ databases">
        <title>Genetic blueprint of the zoonotic pathogen Toxocara canis.</title>
        <authorList>
            <person name="Zhu X.-Q."/>
            <person name="Korhonen P.K."/>
            <person name="Cai H."/>
            <person name="Young N.D."/>
            <person name="Nejsum P."/>
            <person name="von Samson-Himmelstjerna G."/>
            <person name="Boag P.R."/>
            <person name="Tan P."/>
            <person name="Li Q."/>
            <person name="Min J."/>
            <person name="Yang Y."/>
            <person name="Wang X."/>
            <person name="Fang X."/>
            <person name="Hall R.S."/>
            <person name="Hofmann A."/>
            <person name="Sternberg P.W."/>
            <person name="Jex A.R."/>
            <person name="Gasser R.B."/>
        </authorList>
    </citation>
    <scope>NUCLEOTIDE SEQUENCE [LARGE SCALE GENOMIC DNA]</scope>
    <source>
        <strain evidence="2">PN_DK_2014</strain>
    </source>
</reference>
<evidence type="ECO:0000313" key="2">
    <source>
        <dbReference type="EMBL" id="KHN86674.1"/>
    </source>
</evidence>
<evidence type="ECO:0000313" key="3">
    <source>
        <dbReference type="Proteomes" id="UP000031036"/>
    </source>
</evidence>
<name>A0A0B2VZ11_TOXCA</name>
<sequence length="136" mass="15906">MSKQNMEEEMGKIAESLDRMGLDGADNGTRSEQEPVAATLEQEQTVVSEKGPRDNCGNEEKTVRYVNRGPFGRRGAVHSVILKIFVHRDSEIDARGKTPLDHEWEGFCWIVKERKLREYKRKRLYWIMERKHCTRL</sequence>
<comment type="caution">
    <text evidence="2">The sequence shown here is derived from an EMBL/GenBank/DDBJ whole genome shotgun (WGS) entry which is preliminary data.</text>
</comment>
<proteinExistence type="predicted"/>
<protein>
    <submittedName>
        <fullName evidence="2">Uncharacterized protein</fullName>
    </submittedName>
</protein>
<keyword evidence="3" id="KW-1185">Reference proteome</keyword>
<dbReference type="Proteomes" id="UP000031036">
    <property type="component" value="Unassembled WGS sequence"/>
</dbReference>
<organism evidence="2 3">
    <name type="scientific">Toxocara canis</name>
    <name type="common">Canine roundworm</name>
    <dbReference type="NCBI Taxonomy" id="6265"/>
    <lineage>
        <taxon>Eukaryota</taxon>
        <taxon>Metazoa</taxon>
        <taxon>Ecdysozoa</taxon>
        <taxon>Nematoda</taxon>
        <taxon>Chromadorea</taxon>
        <taxon>Rhabditida</taxon>
        <taxon>Spirurina</taxon>
        <taxon>Ascaridomorpha</taxon>
        <taxon>Ascaridoidea</taxon>
        <taxon>Toxocaridae</taxon>
        <taxon>Toxocara</taxon>
    </lineage>
</organism>
<feature type="region of interest" description="Disordered" evidence="1">
    <location>
        <begin position="1"/>
        <end position="61"/>
    </location>
</feature>